<feature type="region of interest" description="Disordered" evidence="6">
    <location>
        <begin position="383"/>
        <end position="474"/>
    </location>
</feature>
<dbReference type="Gene3D" id="3.10.20.230">
    <property type="entry name" value="Doublecortin domain"/>
    <property type="match status" value="2"/>
</dbReference>
<evidence type="ECO:0000313" key="8">
    <source>
        <dbReference type="EMBL" id="KAJ3594515.1"/>
    </source>
</evidence>
<feature type="compositionally biased region" description="Basic and acidic residues" evidence="6">
    <location>
        <begin position="1171"/>
        <end position="1199"/>
    </location>
</feature>
<feature type="region of interest" description="Disordered" evidence="6">
    <location>
        <begin position="587"/>
        <end position="841"/>
    </location>
</feature>
<keyword evidence="9" id="KW-1185">Reference proteome</keyword>
<feature type="compositionally biased region" description="Acidic residues" evidence="6">
    <location>
        <begin position="1321"/>
        <end position="1330"/>
    </location>
</feature>
<feature type="region of interest" description="Disordered" evidence="6">
    <location>
        <begin position="1224"/>
        <end position="1489"/>
    </location>
</feature>
<organism evidence="8 9">
    <name type="scientific">Muraenolepis orangiensis</name>
    <name type="common">Patagonian moray cod</name>
    <dbReference type="NCBI Taxonomy" id="630683"/>
    <lineage>
        <taxon>Eukaryota</taxon>
        <taxon>Metazoa</taxon>
        <taxon>Chordata</taxon>
        <taxon>Craniata</taxon>
        <taxon>Vertebrata</taxon>
        <taxon>Euteleostomi</taxon>
        <taxon>Actinopterygii</taxon>
        <taxon>Neopterygii</taxon>
        <taxon>Teleostei</taxon>
        <taxon>Neoteleostei</taxon>
        <taxon>Acanthomorphata</taxon>
        <taxon>Zeiogadaria</taxon>
        <taxon>Gadariae</taxon>
        <taxon>Gadiformes</taxon>
        <taxon>Muraenolepidoidei</taxon>
        <taxon>Muraenolepididae</taxon>
        <taxon>Muraenolepis</taxon>
    </lineage>
</organism>
<feature type="compositionally biased region" description="Basic and acidic residues" evidence="6">
    <location>
        <begin position="1331"/>
        <end position="1345"/>
    </location>
</feature>
<feature type="compositionally biased region" description="Polar residues" evidence="6">
    <location>
        <begin position="1635"/>
        <end position="1645"/>
    </location>
</feature>
<dbReference type="EMBL" id="JANIIK010000111">
    <property type="protein sequence ID" value="KAJ3594515.1"/>
    <property type="molecule type" value="Genomic_DNA"/>
</dbReference>
<gene>
    <name evidence="8" type="ORF">NHX12_003822</name>
</gene>
<evidence type="ECO:0000256" key="4">
    <source>
        <dbReference type="ARBA" id="ARBA00022737"/>
    </source>
</evidence>
<dbReference type="PANTHER" id="PTHR23005:SF4">
    <property type="entry name" value="OXYGEN-REGULATED PROTEIN 1"/>
    <property type="match status" value="1"/>
</dbReference>
<dbReference type="PANTHER" id="PTHR23005">
    <property type="entry name" value="RETINITIS PIGMENTOSA 1 PROTEIN"/>
    <property type="match status" value="1"/>
</dbReference>
<evidence type="ECO:0000256" key="5">
    <source>
        <dbReference type="ARBA" id="ARBA00023273"/>
    </source>
</evidence>
<feature type="compositionally biased region" description="Polar residues" evidence="6">
    <location>
        <begin position="588"/>
        <end position="610"/>
    </location>
</feature>
<dbReference type="InterPro" id="IPR036572">
    <property type="entry name" value="Doublecortin_dom_sf"/>
</dbReference>
<evidence type="ECO:0000256" key="2">
    <source>
        <dbReference type="ARBA" id="ARBA00004496"/>
    </source>
</evidence>
<feature type="region of interest" description="Disordered" evidence="6">
    <location>
        <begin position="1599"/>
        <end position="1702"/>
    </location>
</feature>
<proteinExistence type="predicted"/>
<dbReference type="FunFam" id="3.10.20.230:FF:000006">
    <property type="entry name" value="Oxygen-regulated protein 1"/>
    <property type="match status" value="1"/>
</dbReference>
<dbReference type="Proteomes" id="UP001148018">
    <property type="component" value="Unassembled WGS sequence"/>
</dbReference>
<feature type="domain" description="Doublecortin" evidence="7">
    <location>
        <begin position="161"/>
        <end position="240"/>
    </location>
</feature>
<evidence type="ECO:0000313" key="9">
    <source>
        <dbReference type="Proteomes" id="UP001148018"/>
    </source>
</evidence>
<dbReference type="InterPro" id="IPR003533">
    <property type="entry name" value="Doublecortin_dom"/>
</dbReference>
<evidence type="ECO:0000256" key="3">
    <source>
        <dbReference type="ARBA" id="ARBA00022490"/>
    </source>
</evidence>
<dbReference type="GO" id="GO:0043005">
    <property type="term" value="C:neuron projection"/>
    <property type="evidence" value="ECO:0007669"/>
    <property type="project" value="UniProtKB-ARBA"/>
</dbReference>
<protein>
    <recommendedName>
        <fullName evidence="7">Doublecortin domain-containing protein</fullName>
    </recommendedName>
</protein>
<dbReference type="Pfam" id="PF03607">
    <property type="entry name" value="DCX"/>
    <property type="match status" value="2"/>
</dbReference>
<sequence>MSNTPVPDAPTQRVSSGSVQTLTSRPLQPLPDPSASKRVCFYRSGDPKFGGQRLVINGRNFKTFDALLDALSKTVPLPFGVRKISTPRGIHSVRGLEDLQDGGSYVCSDQRRIKPLNLDAVHRRQVRWDTTRPPSTGRRRDARRNEGSYKAAERVSVRTPRRLVVLENRDPAVKRTVVLQKRTAPTFDALLDYLSQVMQFPVLKLYSTDGRRVDGLAALILCSGIIVAAGNEPFRLANYNVHTMTYMSQPANSDAAEPLMLQSLAYNNKPLSTGRGSKNFSLSSERYMVHQINGSLNGSIHQHHHHGSLETALNGNHTSIDKETCENVGTQEPPQTRMLPQDEDIEKSFRVNQDGSMTVEMKIRLTIKEEELLHWTTTLSRSSLHHRTACVSKSGTGNSSPDSNNAMAIDSSSFHDKDQKHPAANRMSVGVSGERACESSTPTESEKPKSGFKRTPTPGPRHGRKDASVESVTTVTLSGAQESTRGWCSYTEQTAEVEVTEEYCVVRHNNTGSSSSSRRSVPKRRSAASAGATNKALNPSVRSSAVADILMVENNGVEITETVMHIYERQGGYDNLAKNEYMYEDIQGNRSTKTPRSKPASTESRLNQGSADCDVDCDVDLMRPSSATDTMRRPKEQQTTSRHNKSPKRIPAEADERGKHNITRGVQKKKAINPTGKKKSFRSSSNSEVKQKDSSTKTTNGSSGEKLCDRHVGQNNGRSSDSVEEGQKKGKETALLQNAKKGGRADTTSSKKHAGPPNIDRIYGPSTKIEVKTRERTPRGNGSNINIPKKETARPPLRKNVLNIVLPNKRGTNKQKSSREKITSPKQPVESSESVSMPVLNPSPAEVHRYVEKWLQTQMSPDSVPYTEEAAVEEPEAPTTVAFQTGGDSDSEAMNECQTNTSRHHLLHNLTPRSCLPDPIRQEGPTTDNPERGDPAEQETTMKLHRCCEAIDPAENEPSSSTNHLLAPQATLKLVLQQLCATVQCIRMASEPESPGHIEKSKSLPDFSTQVASVFGSPAKALLSFLSAMALRETLKGAVAGESHGSRNTSEAMLVMESLQKISTIQDEVLQQTSLTDLQDRISSELKDCWTDFQALRQLSMKFSEQVVLEAGDIFADQNLGMKDVMEELNMPQDLREEISSTFEQMKSLYPEVEGGTFLEKEINHSETDKALEQFPQKHDNETKQEPDSEEKENSHVPGEELNGLTETQSLCEEQNDLLSDSKQEVGQGMEEAGETHTREHGEQSMPFENHPEPGLVNDECGSEISGNTKKEKVEQASTLDGPEARLTELEDEVIGDKEKDGDIEFSGIDGEQEAAHNEHGEEELDEDIEKQETLQKAEEEKLGETPEVGSTSMSEERGREEVGEEKVEDDSSEGMGFTDKDLEVDEGENEKPNVVEETEAEFAEDALKEGGTIQQEVAGEEDKIGEQFIDGEVENIGESTEEQGDGEGDADEEEKEEEKDNEDTVDLEAEQEAEGEHTSDEANEVREKTLDLGVRVEETELNDREDEKIGKLVIANADVSAMHTCALAQDWYSQPQGICEEDHDNDDREKGSQMSHPVEISQGLIDFVNTALQSSSLICTYNTRGNVRIEPNNAKALHTKEMELPEGKEGGLYGLKRLPSPSTSDLSDYRPETSESGGYKSQESIDIVTESEDENHGNVSPEHEDCMNSAELTHSSPSLKSPSEQRLGTFSSSDSGTKASKGNIGYVSAAGSLKADSEVAADVTPFNSNDGVLIDKGRWLLKENHLIRKSPPSLMGMYEDTDSSVDTAPDNTSEDSHPHSLTDQNPLAVISSSELEDMAKPHSPKCTYYNMPHGSDSDPFLDDVMSVKSSKRELSKGKGEMLPIIDTSKTYLKNNGSLSSFASVDFKMPDSRVHPEAVAQARRPPSGAGRALQAQDSADTLCMRCGQYCPIL</sequence>
<feature type="compositionally biased region" description="Polar residues" evidence="6">
    <location>
        <begin position="12"/>
        <end position="26"/>
    </location>
</feature>
<feature type="compositionally biased region" description="Basic residues" evidence="6">
    <location>
        <begin position="660"/>
        <end position="681"/>
    </location>
</feature>
<feature type="compositionally biased region" description="Basic and acidic residues" evidence="6">
    <location>
        <begin position="1599"/>
        <end position="1610"/>
    </location>
</feature>
<dbReference type="GO" id="GO:0060041">
    <property type="term" value="P:retina development in camera-type eye"/>
    <property type="evidence" value="ECO:0007669"/>
    <property type="project" value="TreeGrafter"/>
</dbReference>
<dbReference type="SMART" id="SM00537">
    <property type="entry name" value="DCX"/>
    <property type="match status" value="2"/>
</dbReference>
<reference evidence="8" key="1">
    <citation type="submission" date="2022-07" db="EMBL/GenBank/DDBJ databases">
        <title>Chromosome-level genome of Muraenolepis orangiensis.</title>
        <authorList>
            <person name="Kim J."/>
        </authorList>
    </citation>
    <scope>NUCLEOTIDE SEQUENCE</scope>
    <source>
        <strain evidence="8">KU_S4_2022</strain>
        <tissue evidence="8">Muscle</tissue>
    </source>
</reference>
<feature type="compositionally biased region" description="Polar residues" evidence="6">
    <location>
        <begin position="1671"/>
        <end position="1701"/>
    </location>
</feature>
<feature type="compositionally biased region" description="Acidic residues" evidence="6">
    <location>
        <begin position="1430"/>
        <end position="1474"/>
    </location>
</feature>
<feature type="compositionally biased region" description="Basic and acidic residues" evidence="6">
    <location>
        <begin position="769"/>
        <end position="778"/>
    </location>
</feature>
<keyword evidence="3" id="KW-0963">Cytoplasm</keyword>
<dbReference type="GO" id="GO:0035082">
    <property type="term" value="P:axoneme assembly"/>
    <property type="evidence" value="ECO:0007669"/>
    <property type="project" value="TreeGrafter"/>
</dbReference>
<comment type="subcellular location">
    <subcellularLocation>
        <location evidence="1">Cell projection</location>
    </subcellularLocation>
    <subcellularLocation>
        <location evidence="2">Cytoplasm</location>
    </subcellularLocation>
</comment>
<keyword evidence="5" id="KW-0966">Cell projection</keyword>
<feature type="compositionally biased region" description="Polar residues" evidence="6">
    <location>
        <begin position="391"/>
        <end position="412"/>
    </location>
</feature>
<dbReference type="OrthoDB" id="9895813at2759"/>
<keyword evidence="4" id="KW-0677">Repeat</keyword>
<feature type="region of interest" description="Disordered" evidence="6">
    <location>
        <begin position="1"/>
        <end position="35"/>
    </location>
</feature>
<dbReference type="GO" id="GO:0005930">
    <property type="term" value="C:axoneme"/>
    <property type="evidence" value="ECO:0007669"/>
    <property type="project" value="TreeGrafter"/>
</dbReference>
<feature type="compositionally biased region" description="Basic and acidic residues" evidence="6">
    <location>
        <begin position="143"/>
        <end position="152"/>
    </location>
</feature>
<feature type="region of interest" description="Disordered" evidence="6">
    <location>
        <begin position="128"/>
        <end position="152"/>
    </location>
</feature>
<feature type="compositionally biased region" description="Basic and acidic residues" evidence="6">
    <location>
        <begin position="1475"/>
        <end position="1489"/>
    </location>
</feature>
<accession>A0A9Q0DWL7</accession>
<feature type="region of interest" description="Disordered" evidence="6">
    <location>
        <begin position="910"/>
        <end position="937"/>
    </location>
</feature>
<feature type="compositionally biased region" description="Basic and acidic residues" evidence="6">
    <location>
        <begin position="1283"/>
        <end position="1303"/>
    </location>
</feature>
<feature type="region of interest" description="Disordered" evidence="6">
    <location>
        <begin position="1171"/>
        <end position="1201"/>
    </location>
</feature>
<dbReference type="SUPFAM" id="SSF89837">
    <property type="entry name" value="Doublecortin (DC)"/>
    <property type="match status" value="2"/>
</dbReference>
<feature type="compositionally biased region" description="Basic and acidic residues" evidence="6">
    <location>
        <begin position="650"/>
        <end position="659"/>
    </location>
</feature>
<feature type="compositionally biased region" description="Basic and acidic residues" evidence="6">
    <location>
        <begin position="1234"/>
        <end position="1243"/>
    </location>
</feature>
<comment type="caution">
    <text evidence="8">The sequence shown here is derived from an EMBL/GenBank/DDBJ whole genome shotgun (WGS) entry which is preliminary data.</text>
</comment>
<feature type="compositionally biased region" description="Basic and acidic residues" evidence="6">
    <location>
        <begin position="1355"/>
        <end position="1366"/>
    </location>
</feature>
<dbReference type="PROSITE" id="PS50309">
    <property type="entry name" value="DC"/>
    <property type="match status" value="2"/>
</dbReference>
<feature type="region of interest" description="Disordered" evidence="6">
    <location>
        <begin position="509"/>
        <end position="537"/>
    </location>
</feature>
<evidence type="ECO:0000256" key="6">
    <source>
        <dbReference type="SAM" id="MobiDB-lite"/>
    </source>
</evidence>
<evidence type="ECO:0000259" key="7">
    <source>
        <dbReference type="PROSITE" id="PS50309"/>
    </source>
</evidence>
<feature type="region of interest" description="Disordered" evidence="6">
    <location>
        <begin position="1753"/>
        <end position="1785"/>
    </location>
</feature>
<name>A0A9Q0DWL7_9TELE</name>
<dbReference type="GO" id="GO:0035556">
    <property type="term" value="P:intracellular signal transduction"/>
    <property type="evidence" value="ECO:0007669"/>
    <property type="project" value="InterPro"/>
</dbReference>
<feature type="domain" description="Doublecortin" evidence="7">
    <location>
        <begin position="37"/>
        <end position="119"/>
    </location>
</feature>
<dbReference type="GO" id="GO:0042461">
    <property type="term" value="P:photoreceptor cell development"/>
    <property type="evidence" value="ECO:0007669"/>
    <property type="project" value="TreeGrafter"/>
</dbReference>
<evidence type="ECO:0000256" key="1">
    <source>
        <dbReference type="ARBA" id="ARBA00004316"/>
    </source>
</evidence>